<evidence type="ECO:0000256" key="3">
    <source>
        <dbReference type="ARBA" id="ARBA00022692"/>
    </source>
</evidence>
<feature type="region of interest" description="Disordered" evidence="7">
    <location>
        <begin position="333"/>
        <end position="388"/>
    </location>
</feature>
<dbReference type="SUPFAM" id="SSF103481">
    <property type="entry name" value="Multidrug resistance efflux transporter EmrE"/>
    <property type="match status" value="1"/>
</dbReference>
<evidence type="ECO:0000313" key="10">
    <source>
        <dbReference type="Proteomes" id="UP000059680"/>
    </source>
</evidence>
<feature type="transmembrane region" description="Helical" evidence="6">
    <location>
        <begin position="75"/>
        <end position="96"/>
    </location>
</feature>
<dbReference type="PANTHER" id="PTHR31218">
    <property type="entry name" value="WAT1-RELATED PROTEIN"/>
    <property type="match status" value="1"/>
</dbReference>
<keyword evidence="5 6" id="KW-0472">Membrane</keyword>
<dbReference type="AlphaFoldDB" id="A0A0P0WL94"/>
<evidence type="ECO:0000313" key="9">
    <source>
        <dbReference type="EMBL" id="BAS93578.1"/>
    </source>
</evidence>
<dbReference type="Gramene" id="Os05t0357500-00">
    <property type="protein sequence ID" value="Os05t0357500-00"/>
    <property type="gene ID" value="Os05g0357500"/>
</dbReference>
<reference evidence="9 10" key="2">
    <citation type="journal article" date="2013" name="Plant Cell Physiol.">
        <title>Rice Annotation Project Database (RAP-DB): an integrative and interactive database for rice genomics.</title>
        <authorList>
            <person name="Sakai H."/>
            <person name="Lee S.S."/>
            <person name="Tanaka T."/>
            <person name="Numa H."/>
            <person name="Kim J."/>
            <person name="Kawahara Y."/>
            <person name="Wakimoto H."/>
            <person name="Yang C.C."/>
            <person name="Iwamoto M."/>
            <person name="Abe T."/>
            <person name="Yamada Y."/>
            <person name="Muto A."/>
            <person name="Inokuchi H."/>
            <person name="Ikemura T."/>
            <person name="Matsumoto T."/>
            <person name="Sasaki T."/>
            <person name="Itoh T."/>
        </authorList>
    </citation>
    <scope>NUCLEOTIDE SEQUENCE [LARGE SCALE GENOMIC DNA]</scope>
    <source>
        <strain evidence="10">cv. Nipponbare</strain>
    </source>
</reference>
<dbReference type="GO" id="GO:0022857">
    <property type="term" value="F:transmembrane transporter activity"/>
    <property type="evidence" value="ECO:0007669"/>
    <property type="project" value="InterPro"/>
</dbReference>
<proteinExistence type="inferred from homology"/>
<dbReference type="InterPro" id="IPR037185">
    <property type="entry name" value="EmrE-like"/>
</dbReference>
<feature type="transmembrane region" description="Helical" evidence="6">
    <location>
        <begin position="36"/>
        <end position="63"/>
    </location>
</feature>
<comment type="subcellular location">
    <subcellularLocation>
        <location evidence="1 6">Membrane</location>
        <topology evidence="1 6">Multi-pass membrane protein</topology>
    </subcellularLocation>
</comment>
<evidence type="ECO:0000256" key="6">
    <source>
        <dbReference type="RuleBase" id="RU363077"/>
    </source>
</evidence>
<feature type="transmembrane region" description="Helical" evidence="6">
    <location>
        <begin position="108"/>
        <end position="130"/>
    </location>
</feature>
<dbReference type="EMBL" id="AP014961">
    <property type="protein sequence ID" value="BAS93578.1"/>
    <property type="molecule type" value="Genomic_DNA"/>
</dbReference>
<dbReference type="Pfam" id="PF00892">
    <property type="entry name" value="EamA"/>
    <property type="match status" value="1"/>
</dbReference>
<evidence type="ECO:0000256" key="1">
    <source>
        <dbReference type="ARBA" id="ARBA00004141"/>
    </source>
</evidence>
<dbReference type="InParanoid" id="A0A0P0WL94"/>
<protein>
    <recommendedName>
        <fullName evidence="6">WAT1-related protein</fullName>
    </recommendedName>
</protein>
<evidence type="ECO:0000256" key="4">
    <source>
        <dbReference type="ARBA" id="ARBA00022989"/>
    </source>
</evidence>
<evidence type="ECO:0000259" key="8">
    <source>
        <dbReference type="Pfam" id="PF00892"/>
    </source>
</evidence>
<reference evidence="10" key="1">
    <citation type="journal article" date="2005" name="Nature">
        <title>The map-based sequence of the rice genome.</title>
        <authorList>
            <consortium name="International rice genome sequencing project (IRGSP)"/>
            <person name="Matsumoto T."/>
            <person name="Wu J."/>
            <person name="Kanamori H."/>
            <person name="Katayose Y."/>
            <person name="Fujisawa M."/>
            <person name="Namiki N."/>
            <person name="Mizuno H."/>
            <person name="Yamamoto K."/>
            <person name="Antonio B.A."/>
            <person name="Baba T."/>
            <person name="Sakata K."/>
            <person name="Nagamura Y."/>
            <person name="Aoki H."/>
            <person name="Arikawa K."/>
            <person name="Arita K."/>
            <person name="Bito T."/>
            <person name="Chiden Y."/>
            <person name="Fujitsuka N."/>
            <person name="Fukunaka R."/>
            <person name="Hamada M."/>
            <person name="Harada C."/>
            <person name="Hayashi A."/>
            <person name="Hijishita S."/>
            <person name="Honda M."/>
            <person name="Hosokawa S."/>
            <person name="Ichikawa Y."/>
            <person name="Idonuma A."/>
            <person name="Iijima M."/>
            <person name="Ikeda M."/>
            <person name="Ikeno M."/>
            <person name="Ito K."/>
            <person name="Ito S."/>
            <person name="Ito T."/>
            <person name="Ito Y."/>
            <person name="Ito Y."/>
            <person name="Iwabuchi A."/>
            <person name="Kamiya K."/>
            <person name="Karasawa W."/>
            <person name="Kurita K."/>
            <person name="Katagiri S."/>
            <person name="Kikuta A."/>
            <person name="Kobayashi H."/>
            <person name="Kobayashi N."/>
            <person name="Machita K."/>
            <person name="Maehara T."/>
            <person name="Masukawa M."/>
            <person name="Mizubayashi T."/>
            <person name="Mukai Y."/>
            <person name="Nagasaki H."/>
            <person name="Nagata Y."/>
            <person name="Naito S."/>
            <person name="Nakashima M."/>
            <person name="Nakama Y."/>
            <person name="Nakamichi Y."/>
            <person name="Nakamura M."/>
            <person name="Meguro A."/>
            <person name="Negishi M."/>
            <person name="Ohta I."/>
            <person name="Ohta T."/>
            <person name="Okamoto M."/>
            <person name="Ono N."/>
            <person name="Saji S."/>
            <person name="Sakaguchi M."/>
            <person name="Sakai K."/>
            <person name="Shibata M."/>
            <person name="Shimokawa T."/>
            <person name="Song J."/>
            <person name="Takazaki Y."/>
            <person name="Terasawa K."/>
            <person name="Tsugane M."/>
            <person name="Tsuji K."/>
            <person name="Ueda S."/>
            <person name="Waki K."/>
            <person name="Yamagata H."/>
            <person name="Yamamoto M."/>
            <person name="Yamamoto S."/>
            <person name="Yamane H."/>
            <person name="Yoshiki S."/>
            <person name="Yoshihara R."/>
            <person name="Yukawa K."/>
            <person name="Zhong H."/>
            <person name="Yano M."/>
            <person name="Yuan Q."/>
            <person name="Ouyang S."/>
            <person name="Liu J."/>
            <person name="Jones K.M."/>
            <person name="Gansberger K."/>
            <person name="Moffat K."/>
            <person name="Hill J."/>
            <person name="Bera J."/>
            <person name="Fadrosh D."/>
            <person name="Jin S."/>
            <person name="Johri S."/>
            <person name="Kim M."/>
            <person name="Overton L."/>
            <person name="Reardon M."/>
            <person name="Tsitrin T."/>
            <person name="Vuong H."/>
            <person name="Weaver B."/>
            <person name="Ciecko A."/>
            <person name="Tallon L."/>
            <person name="Jackson J."/>
            <person name="Pai G."/>
            <person name="Aken S.V."/>
            <person name="Utterback T."/>
            <person name="Reidmuller S."/>
            <person name="Feldblyum T."/>
            <person name="Hsiao J."/>
            <person name="Zismann V."/>
            <person name="Iobst S."/>
            <person name="de Vazeille A.R."/>
            <person name="Buell C.R."/>
            <person name="Ying K."/>
            <person name="Li Y."/>
            <person name="Lu T."/>
            <person name="Huang Y."/>
            <person name="Zhao Q."/>
            <person name="Feng Q."/>
            <person name="Zhang L."/>
            <person name="Zhu J."/>
            <person name="Weng Q."/>
            <person name="Mu J."/>
            <person name="Lu Y."/>
            <person name="Fan D."/>
            <person name="Liu Y."/>
            <person name="Guan J."/>
            <person name="Zhang Y."/>
            <person name="Yu S."/>
            <person name="Liu X."/>
            <person name="Zhang Y."/>
            <person name="Hong G."/>
            <person name="Han B."/>
            <person name="Choisne N."/>
            <person name="Demange N."/>
            <person name="Orjeda G."/>
            <person name="Samain S."/>
            <person name="Cattolico L."/>
            <person name="Pelletier E."/>
            <person name="Couloux A."/>
            <person name="Segurens B."/>
            <person name="Wincker P."/>
            <person name="D'Hont A."/>
            <person name="Scarpelli C."/>
            <person name="Weissenbach J."/>
            <person name="Salanoubat M."/>
            <person name="Quetier F."/>
            <person name="Yu Y."/>
            <person name="Kim H.R."/>
            <person name="Rambo T."/>
            <person name="Currie J."/>
            <person name="Collura K."/>
            <person name="Luo M."/>
            <person name="Yang T."/>
            <person name="Ammiraju J.S.S."/>
            <person name="Engler F."/>
            <person name="Soderlund C."/>
            <person name="Wing R.A."/>
            <person name="Palmer L.E."/>
            <person name="de la Bastide M."/>
            <person name="Spiegel L."/>
            <person name="Nascimento L."/>
            <person name="Zutavern T."/>
            <person name="O'Shaughnessy A."/>
            <person name="Dike S."/>
            <person name="Dedhia N."/>
            <person name="Preston R."/>
            <person name="Balija V."/>
            <person name="McCombie W.R."/>
            <person name="Chow T."/>
            <person name="Chen H."/>
            <person name="Chung M."/>
            <person name="Chen C."/>
            <person name="Shaw J."/>
            <person name="Wu H."/>
            <person name="Hsiao K."/>
            <person name="Chao Y."/>
            <person name="Chu M."/>
            <person name="Cheng C."/>
            <person name="Hour A."/>
            <person name="Lee P."/>
            <person name="Lin S."/>
            <person name="Lin Y."/>
            <person name="Liou J."/>
            <person name="Liu S."/>
            <person name="Hsing Y."/>
            <person name="Raghuvanshi S."/>
            <person name="Mohanty A."/>
            <person name="Bharti A.K."/>
            <person name="Gaur A."/>
            <person name="Gupta V."/>
            <person name="Kumar D."/>
            <person name="Ravi V."/>
            <person name="Vij S."/>
            <person name="Kapur A."/>
            <person name="Khurana P."/>
            <person name="Khurana P."/>
            <person name="Khurana J.P."/>
            <person name="Tyagi A.K."/>
            <person name="Gaikwad K."/>
            <person name="Singh A."/>
            <person name="Dalal V."/>
            <person name="Srivastava S."/>
            <person name="Dixit A."/>
            <person name="Pal A.K."/>
            <person name="Ghazi I.A."/>
            <person name="Yadav M."/>
            <person name="Pandit A."/>
            <person name="Bhargava A."/>
            <person name="Sureshbabu K."/>
            <person name="Batra K."/>
            <person name="Sharma T.R."/>
            <person name="Mohapatra T."/>
            <person name="Singh N.K."/>
            <person name="Messing J."/>
            <person name="Nelson A.B."/>
            <person name="Fuks G."/>
            <person name="Kavchok S."/>
            <person name="Keizer G."/>
            <person name="Linton E."/>
            <person name="Llaca V."/>
            <person name="Song R."/>
            <person name="Tanyolac B."/>
            <person name="Young S."/>
            <person name="Ho-Il K."/>
            <person name="Hahn J.H."/>
            <person name="Sangsakoo G."/>
            <person name="Vanavichit A."/>
            <person name="de Mattos Luiz.A.T."/>
            <person name="Zimmer P.D."/>
            <person name="Malone G."/>
            <person name="Dellagostin O."/>
            <person name="de Oliveira A.C."/>
            <person name="Bevan M."/>
            <person name="Bancroft I."/>
            <person name="Minx P."/>
            <person name="Cordum H."/>
            <person name="Wilson R."/>
            <person name="Cheng Z."/>
            <person name="Jin W."/>
            <person name="Jiang J."/>
            <person name="Leong S.A."/>
            <person name="Iwama H."/>
            <person name="Gojobori T."/>
            <person name="Itoh T."/>
            <person name="Niimura Y."/>
            <person name="Fujii Y."/>
            <person name="Habara T."/>
            <person name="Sakai H."/>
            <person name="Sato Y."/>
            <person name="Wilson G."/>
            <person name="Kumar K."/>
            <person name="McCouch S."/>
            <person name="Juretic N."/>
            <person name="Hoen D."/>
            <person name="Wright S."/>
            <person name="Bruskiewich R."/>
            <person name="Bureau T."/>
            <person name="Miyao A."/>
            <person name="Hirochika H."/>
            <person name="Nishikawa T."/>
            <person name="Kadowaki K."/>
            <person name="Sugiura M."/>
            <person name="Burr B."/>
            <person name="Sasaki T."/>
        </authorList>
    </citation>
    <scope>NUCLEOTIDE SEQUENCE [LARGE SCALE GENOMIC DNA]</scope>
    <source>
        <strain evidence="10">cv. Nipponbare</strain>
    </source>
</reference>
<evidence type="ECO:0000256" key="5">
    <source>
        <dbReference type="ARBA" id="ARBA00023136"/>
    </source>
</evidence>
<feature type="transmembrane region" description="Helical" evidence="6">
    <location>
        <begin position="136"/>
        <end position="157"/>
    </location>
</feature>
<dbReference type="eggNOG" id="ENOG502QSBZ">
    <property type="taxonomic scope" value="Eukaryota"/>
</dbReference>
<evidence type="ECO:0000256" key="7">
    <source>
        <dbReference type="SAM" id="MobiDB-lite"/>
    </source>
</evidence>
<keyword evidence="3 6" id="KW-0812">Transmembrane</keyword>
<reference evidence="9 10" key="3">
    <citation type="journal article" date="2013" name="Rice">
        <title>Improvement of the Oryza sativa Nipponbare reference genome using next generation sequence and optical map data.</title>
        <authorList>
            <person name="Kawahara Y."/>
            <person name="de la Bastide M."/>
            <person name="Hamilton J.P."/>
            <person name="Kanamori H."/>
            <person name="McCombie W.R."/>
            <person name="Ouyang S."/>
            <person name="Schwartz D.C."/>
            <person name="Tanaka T."/>
            <person name="Wu J."/>
            <person name="Zhou S."/>
            <person name="Childs K.L."/>
            <person name="Davidson R.M."/>
            <person name="Lin H."/>
            <person name="Quesada-Ocampo L."/>
            <person name="Vaillancourt B."/>
            <person name="Sakai H."/>
            <person name="Lee S.S."/>
            <person name="Kim J."/>
            <person name="Numa H."/>
            <person name="Itoh T."/>
            <person name="Buell C.R."/>
            <person name="Matsumoto T."/>
        </authorList>
    </citation>
    <scope>NUCLEOTIDE SEQUENCE [LARGE SCALE GENOMIC DNA]</scope>
    <source>
        <strain evidence="10">cv. Nipponbare</strain>
    </source>
</reference>
<comment type="similarity">
    <text evidence="2 6">Belongs to the drug/metabolite transporter (DMT) superfamily. Plant drug/metabolite exporter (P-DME) (TC 2.A.7.4) family.</text>
</comment>
<dbReference type="Proteomes" id="UP000059680">
    <property type="component" value="Chromosome 5"/>
</dbReference>
<dbReference type="PaxDb" id="39947-A0A0P0WL94"/>
<feature type="domain" description="EamA" evidence="8">
    <location>
        <begin position="51"/>
        <end position="187"/>
    </location>
</feature>
<evidence type="ECO:0000256" key="2">
    <source>
        <dbReference type="ARBA" id="ARBA00007635"/>
    </source>
</evidence>
<keyword evidence="4 6" id="KW-1133">Transmembrane helix</keyword>
<accession>A0A0P0WL94</accession>
<dbReference type="GO" id="GO:0005886">
    <property type="term" value="C:plasma membrane"/>
    <property type="evidence" value="ECO:0000318"/>
    <property type="project" value="GO_Central"/>
</dbReference>
<keyword evidence="10" id="KW-1185">Reference proteome</keyword>
<name>A0A0P0WL94_ORYSJ</name>
<feature type="transmembrane region" description="Helical" evidence="6">
    <location>
        <begin position="177"/>
        <end position="197"/>
    </location>
</feature>
<sequence length="388" mass="41812">MASPARTGEAAVVVVGVAEQEAAVVEQQREEEEQAAAVGAAAVLLPVGMVMVQVFTAVTLLLSELALGAGAARPLVLLVYRNLVGAAAVAPLAVLFERGMMKKMNAVVCGWISINATFGVLLATGMYYYGLRDTNAAYSANFLNLIPIVTFIIAVIFRAEKLAIASCAGKMKVLGTVLSVSGTMVVSLFRGQLLHLWPTHLLRLPCRRGGAAVVIVVEPRRHDDLRHTATVRQLPELRLVVHRAGEASQGVPVQVLGDGADMPVREPAGTRRRRLDHRRLVGVEAQLGPAPSRRRLLGGVQHRYHLRAHLVGNHASRADLPFHVQLALAHHHHRHGLTVARRKHLSRKRDRGTADHCGALRVPVGKRTGAAAEGGRSEAGEAQGRRRR</sequence>
<feature type="compositionally biased region" description="Basic residues" evidence="7">
    <location>
        <begin position="333"/>
        <end position="350"/>
    </location>
</feature>
<dbReference type="InterPro" id="IPR030184">
    <property type="entry name" value="WAT1-related"/>
</dbReference>
<dbReference type="InterPro" id="IPR000620">
    <property type="entry name" value="EamA_dom"/>
</dbReference>
<organism evidence="9 10">
    <name type="scientific">Oryza sativa subsp. japonica</name>
    <name type="common">Rice</name>
    <dbReference type="NCBI Taxonomy" id="39947"/>
    <lineage>
        <taxon>Eukaryota</taxon>
        <taxon>Viridiplantae</taxon>
        <taxon>Streptophyta</taxon>
        <taxon>Embryophyta</taxon>
        <taxon>Tracheophyta</taxon>
        <taxon>Spermatophyta</taxon>
        <taxon>Magnoliopsida</taxon>
        <taxon>Liliopsida</taxon>
        <taxon>Poales</taxon>
        <taxon>Poaceae</taxon>
        <taxon>BOP clade</taxon>
        <taxon>Oryzoideae</taxon>
        <taxon>Oryzeae</taxon>
        <taxon>Oryzinae</taxon>
        <taxon>Oryza</taxon>
        <taxon>Oryza sativa</taxon>
    </lineage>
</organism>
<gene>
    <name evidence="9" type="ordered locus">Os05g0357500</name>
    <name evidence="9" type="ORF">OSNPB_050357500</name>
</gene>